<dbReference type="GO" id="GO:0005829">
    <property type="term" value="C:cytosol"/>
    <property type="evidence" value="ECO:0007669"/>
    <property type="project" value="TreeGrafter"/>
</dbReference>
<keyword evidence="4 13" id="KW-0863">Zinc-finger</keyword>
<reference evidence="15" key="1">
    <citation type="submission" date="2021-02" db="EMBL/GenBank/DDBJ databases">
        <title>Natronogracilivirga saccharolytica gen. nov. sp. nov. a new anaerobic, haloalkiliphilic carbohydrate-fermenting bacterium from soda lake and proposing of Cyclonatronumiaceae fam. nov. in the phylum Balneolaeota.</title>
        <authorList>
            <person name="Zhilina T.N."/>
            <person name="Sorokin D.Y."/>
            <person name="Zavarzina D.G."/>
            <person name="Toshchakov S.V."/>
            <person name="Kublanov I.V."/>
        </authorList>
    </citation>
    <scope>NUCLEOTIDE SEQUENCE</scope>
    <source>
        <strain evidence="15">Z-1702</strain>
    </source>
</reference>
<evidence type="ECO:0000256" key="1">
    <source>
        <dbReference type="ARBA" id="ARBA00022723"/>
    </source>
</evidence>
<keyword evidence="2 11" id="KW-0547">Nucleotide-binding</keyword>
<dbReference type="NCBIfam" id="TIGR00416">
    <property type="entry name" value="sms"/>
    <property type="match status" value="1"/>
</dbReference>
<comment type="domain">
    <text evidence="11">The middle region has homology to RecA with ATPase motifs including the RadA KNRFG motif, while the C-terminus is homologous to Lon protease.</text>
</comment>
<evidence type="ECO:0000256" key="3">
    <source>
        <dbReference type="ARBA" id="ARBA00022763"/>
    </source>
</evidence>
<dbReference type="GO" id="GO:0016787">
    <property type="term" value="F:hydrolase activity"/>
    <property type="evidence" value="ECO:0007669"/>
    <property type="project" value="UniProtKB-KW"/>
</dbReference>
<sequence length="456" mass="49842">MAKKKRTRYVCSNCGWETSQWLGNCGFCARWNTLEEIAVEEENEKVQHRARLRQQDDSAVKPVSLDDIPVHESDRVMIGMAELDRVLGGGLMPGSFILLGGDPGIGKSTLALQCSSLLSKRRTLYVSGEESLGQIRQRAERLSIRSDSLRVFTETEIMRVIDAARSEKPELLIIDSIQTVYHSVLQSMPGTTAQIRECAALLMQLAKQEKITVVAIGHVTKDGDLAGPRVLEHMVDTVLQFEGDKQSHHRILRSLKNRFGPAQEVGVFEMDGDGLREVANPSELFLSEFNPHVSGNAVVCPMEGTRPFLIEVQALVTPASYGVPQRTASGFDHRRMSLLLAVLEKRSGWKFSDKDVFLNVAGGIRLTETACDLGVAAALVSSVSGRAMGEPAVLVGEVGLGAEVRRVAQLDRRLEEAEAMGFRHAVIPGGTAKADHKISVSTVDDVNDALKKCGMD</sequence>
<dbReference type="GO" id="GO:0005524">
    <property type="term" value="F:ATP binding"/>
    <property type="evidence" value="ECO:0007669"/>
    <property type="project" value="UniProtKB-UniRule"/>
</dbReference>
<dbReference type="GO" id="GO:0003684">
    <property type="term" value="F:damaged DNA binding"/>
    <property type="evidence" value="ECO:0007669"/>
    <property type="project" value="InterPro"/>
</dbReference>
<evidence type="ECO:0000256" key="13">
    <source>
        <dbReference type="RuleBase" id="RU003555"/>
    </source>
</evidence>
<dbReference type="Proteomes" id="UP000673975">
    <property type="component" value="Unassembled WGS sequence"/>
</dbReference>
<gene>
    <name evidence="11 15" type="primary">radA</name>
    <name evidence="15" type="ORF">NATSA_00370</name>
</gene>
<comment type="function">
    <text evidence="13">DNA-dependent ATPase involved in processing of recombination intermediates, plays a role in repairing DNA breaks. Stimulates the branch migration of RecA-mediated strand transfer reactions, allowing the 3' invading strand to extend heteroduplex DNA faster. Binds ssDNA in the presence of ADP but not other nucleotides, has ATPase activity that is stimulated by ssDNA and various branched DNA structures, but inhibited by SSB. Does not have RecA's homology-searching function.</text>
</comment>
<evidence type="ECO:0000256" key="11">
    <source>
        <dbReference type="HAMAP-Rule" id="MF_01498"/>
    </source>
</evidence>
<dbReference type="InterPro" id="IPR004504">
    <property type="entry name" value="DNA_repair_RadA"/>
</dbReference>
<dbReference type="SUPFAM" id="SSF52540">
    <property type="entry name" value="P-loop containing nucleoside triphosphate hydrolases"/>
    <property type="match status" value="1"/>
</dbReference>
<name>A0A8J7US16_9BACT</name>
<dbReference type="PRINTS" id="PR01874">
    <property type="entry name" value="DNAREPAIRADA"/>
</dbReference>
<dbReference type="Gene3D" id="3.40.50.300">
    <property type="entry name" value="P-loop containing nucleotide triphosphate hydrolases"/>
    <property type="match status" value="1"/>
</dbReference>
<dbReference type="InterPro" id="IPR020568">
    <property type="entry name" value="Ribosomal_Su5_D2-typ_SF"/>
</dbReference>
<feature type="short sequence motif" description="RadA KNRFG motif" evidence="11">
    <location>
        <begin position="256"/>
        <end position="260"/>
    </location>
</feature>
<dbReference type="RefSeq" id="WP_210509343.1">
    <property type="nucleotide sequence ID" value="NZ_JAFIDN010000001.1"/>
</dbReference>
<dbReference type="SUPFAM" id="SSF54211">
    <property type="entry name" value="Ribosomal protein S5 domain 2-like"/>
    <property type="match status" value="1"/>
</dbReference>
<comment type="caution">
    <text evidence="15">The sequence shown here is derived from an EMBL/GenBank/DDBJ whole genome shotgun (WGS) entry which is preliminary data.</text>
</comment>
<dbReference type="GO" id="GO:0008270">
    <property type="term" value="F:zinc ion binding"/>
    <property type="evidence" value="ECO:0007669"/>
    <property type="project" value="UniProtKB-KW"/>
</dbReference>
<evidence type="ECO:0000256" key="4">
    <source>
        <dbReference type="ARBA" id="ARBA00022771"/>
    </source>
</evidence>
<evidence type="ECO:0000259" key="14">
    <source>
        <dbReference type="PROSITE" id="PS50162"/>
    </source>
</evidence>
<evidence type="ECO:0000256" key="8">
    <source>
        <dbReference type="ARBA" id="ARBA00023016"/>
    </source>
</evidence>
<feature type="domain" description="RecA family profile 1" evidence="14">
    <location>
        <begin position="72"/>
        <end position="219"/>
    </location>
</feature>
<dbReference type="GO" id="GO:0000725">
    <property type="term" value="P:recombinational repair"/>
    <property type="evidence" value="ECO:0007669"/>
    <property type="project" value="UniProtKB-UniRule"/>
</dbReference>
<evidence type="ECO:0000256" key="10">
    <source>
        <dbReference type="ARBA" id="ARBA00023204"/>
    </source>
</evidence>
<dbReference type="CDD" id="cd01121">
    <property type="entry name" value="RadA_SMS_N"/>
    <property type="match status" value="1"/>
</dbReference>
<keyword evidence="1 11" id="KW-0479">Metal-binding</keyword>
<evidence type="ECO:0000313" key="15">
    <source>
        <dbReference type="EMBL" id="MBP3191106.1"/>
    </source>
</evidence>
<keyword evidence="9 11" id="KW-0238">DNA-binding</keyword>
<keyword evidence="3 11" id="KW-0227">DNA damage</keyword>
<dbReference type="InterPro" id="IPR014721">
    <property type="entry name" value="Ribsml_uS5_D2-typ_fold_subgr"/>
</dbReference>
<dbReference type="Pfam" id="PF18073">
    <property type="entry name" value="Zn_ribbon_LapB"/>
    <property type="match status" value="1"/>
</dbReference>
<dbReference type="PROSITE" id="PS50162">
    <property type="entry name" value="RECA_2"/>
    <property type="match status" value="1"/>
</dbReference>
<proteinExistence type="inferred from homology"/>
<keyword evidence="16" id="KW-1185">Reference proteome</keyword>
<evidence type="ECO:0000256" key="9">
    <source>
        <dbReference type="ARBA" id="ARBA00023125"/>
    </source>
</evidence>
<keyword evidence="7 11" id="KW-0067">ATP-binding</keyword>
<dbReference type="InterPro" id="IPR020588">
    <property type="entry name" value="RecA_ATP-bd"/>
</dbReference>
<dbReference type="FunFam" id="3.40.50.300:FF:000050">
    <property type="entry name" value="DNA repair protein RadA"/>
    <property type="match status" value="1"/>
</dbReference>
<dbReference type="InterPro" id="IPR041166">
    <property type="entry name" value="Rubredoxin_2"/>
</dbReference>
<dbReference type="PANTHER" id="PTHR32472:SF10">
    <property type="entry name" value="DNA REPAIR PROTEIN RADA-LIKE PROTEIN"/>
    <property type="match status" value="1"/>
</dbReference>
<evidence type="ECO:0000256" key="7">
    <source>
        <dbReference type="ARBA" id="ARBA00022840"/>
    </source>
</evidence>
<evidence type="ECO:0000256" key="12">
    <source>
        <dbReference type="NCBIfam" id="TIGR00416"/>
    </source>
</evidence>
<comment type="similarity">
    <text evidence="11 13">Belongs to the RecA family. RadA subfamily.</text>
</comment>
<keyword evidence="5" id="KW-0378">Hydrolase</keyword>
<feature type="region of interest" description="Lon-protease-like" evidence="11">
    <location>
        <begin position="355"/>
        <end position="456"/>
    </location>
</feature>
<dbReference type="AlphaFoldDB" id="A0A8J7US16"/>
<dbReference type="SMART" id="SM00382">
    <property type="entry name" value="AAA"/>
    <property type="match status" value="1"/>
</dbReference>
<dbReference type="Gene3D" id="3.30.230.10">
    <property type="match status" value="1"/>
</dbReference>
<keyword evidence="6 13" id="KW-0862">Zinc</keyword>
<dbReference type="HAMAP" id="MF_01498">
    <property type="entry name" value="RadA_bact"/>
    <property type="match status" value="1"/>
</dbReference>
<dbReference type="GO" id="GO:0140664">
    <property type="term" value="F:ATP-dependent DNA damage sensor activity"/>
    <property type="evidence" value="ECO:0007669"/>
    <property type="project" value="InterPro"/>
</dbReference>
<keyword evidence="10 11" id="KW-0234">DNA repair</keyword>
<protein>
    <recommendedName>
        <fullName evidence="11 12">DNA repair protein RadA</fullName>
    </recommendedName>
</protein>
<keyword evidence="8 11" id="KW-0346">Stress response</keyword>
<dbReference type="EMBL" id="JAFIDN010000001">
    <property type="protein sequence ID" value="MBP3191106.1"/>
    <property type="molecule type" value="Genomic_DNA"/>
</dbReference>
<evidence type="ECO:0000256" key="6">
    <source>
        <dbReference type="ARBA" id="ARBA00022833"/>
    </source>
</evidence>
<dbReference type="InterPro" id="IPR027417">
    <property type="entry name" value="P-loop_NTPase"/>
</dbReference>
<evidence type="ECO:0000256" key="5">
    <source>
        <dbReference type="ARBA" id="ARBA00022801"/>
    </source>
</evidence>
<evidence type="ECO:0000256" key="2">
    <source>
        <dbReference type="ARBA" id="ARBA00022741"/>
    </source>
</evidence>
<dbReference type="PANTHER" id="PTHR32472">
    <property type="entry name" value="DNA REPAIR PROTEIN RADA"/>
    <property type="match status" value="1"/>
</dbReference>
<dbReference type="Pfam" id="PF13481">
    <property type="entry name" value="AAA_25"/>
    <property type="match status" value="1"/>
</dbReference>
<evidence type="ECO:0000313" key="16">
    <source>
        <dbReference type="Proteomes" id="UP000673975"/>
    </source>
</evidence>
<feature type="binding site" evidence="11">
    <location>
        <begin position="101"/>
        <end position="108"/>
    </location>
    <ligand>
        <name>ATP</name>
        <dbReference type="ChEBI" id="CHEBI:30616"/>
    </ligand>
</feature>
<comment type="function">
    <text evidence="11">Plays a role in repairing double-strand DNA breaks, probably involving stabilizing or processing branched DNA or blocked replication forks.</text>
</comment>
<dbReference type="InterPro" id="IPR003593">
    <property type="entry name" value="AAA+_ATPase"/>
</dbReference>
<organism evidence="15 16">
    <name type="scientific">Natronogracilivirga saccharolytica</name>
    <dbReference type="NCBI Taxonomy" id="2812953"/>
    <lineage>
        <taxon>Bacteria</taxon>
        <taxon>Pseudomonadati</taxon>
        <taxon>Balneolota</taxon>
        <taxon>Balneolia</taxon>
        <taxon>Balneolales</taxon>
        <taxon>Cyclonatronaceae</taxon>
        <taxon>Natronogracilivirga</taxon>
    </lineage>
</organism>
<accession>A0A8J7US16</accession>